<dbReference type="RefSeq" id="WP_252114702.1">
    <property type="nucleotide sequence ID" value="NZ_JAMSCK010000005.1"/>
</dbReference>
<evidence type="ECO:0000313" key="2">
    <source>
        <dbReference type="Proteomes" id="UP001155077"/>
    </source>
</evidence>
<dbReference type="EMBL" id="JAMSCK010000005">
    <property type="protein sequence ID" value="MCM8570508.1"/>
    <property type="molecule type" value="Genomic_DNA"/>
</dbReference>
<protein>
    <recommendedName>
        <fullName evidence="3">Glycosyl transferase</fullName>
    </recommendedName>
</protein>
<evidence type="ECO:0000313" key="1">
    <source>
        <dbReference type="EMBL" id="MCM8570508.1"/>
    </source>
</evidence>
<proteinExistence type="predicted"/>
<keyword evidence="2" id="KW-1185">Reference proteome</keyword>
<dbReference type="PANTHER" id="PTHR13132:SF29">
    <property type="entry name" value="ALPHA-(1,6)-FUCOSYLTRANSFERASE"/>
    <property type="match status" value="1"/>
</dbReference>
<accession>A0ABT0Z524</accession>
<organism evidence="1 2">
    <name type="scientific">Gramella jeungdoensis</name>
    <dbReference type="NCBI Taxonomy" id="708091"/>
    <lineage>
        <taxon>Bacteria</taxon>
        <taxon>Pseudomonadati</taxon>
        <taxon>Bacteroidota</taxon>
        <taxon>Flavobacteriia</taxon>
        <taxon>Flavobacteriales</taxon>
        <taxon>Flavobacteriaceae</taxon>
        <taxon>Christiangramia</taxon>
    </lineage>
</organism>
<name>A0ABT0Z524_9FLAO</name>
<evidence type="ECO:0008006" key="3">
    <source>
        <dbReference type="Google" id="ProtNLM"/>
    </source>
</evidence>
<gene>
    <name evidence="1" type="ORF">NE848_14025</name>
</gene>
<dbReference type="Proteomes" id="UP001155077">
    <property type="component" value="Unassembled WGS sequence"/>
</dbReference>
<sequence>MNKKILLRNYTRLNNSFTKTLTFNIGADAGFFSEFNNMVFAILYCLENKIRFRLYSKKANFSVEHGWRDFFEPFCEEKTSFLHYRYNRRAYQIQNQRKLPPKILKVISGDTYLTQDIWNSIRNKDFAQKKFNIPELEIEEANLLDASKVIIKMIWHYNQESKEFVDQYKNSIFLPEDYLSMHIRAGDKSNETDIFHIHNYIKIASKITNIREAFILTDDYRIIENLEKDYPEWWFCSLCEKNEKGYIHSDFKMLDCSRKRLLQLKLFASIDICAQSSHFIGTFSSNPGMYMGMRIGEEKCTGIDHDSWVLW</sequence>
<comment type="caution">
    <text evidence="1">The sequence shown here is derived from an EMBL/GenBank/DDBJ whole genome shotgun (WGS) entry which is preliminary data.</text>
</comment>
<dbReference type="PANTHER" id="PTHR13132">
    <property type="entry name" value="ALPHA- 1,6 -FUCOSYLTRANSFERASE"/>
    <property type="match status" value="1"/>
</dbReference>
<reference evidence="1" key="1">
    <citation type="submission" date="2022-06" db="EMBL/GenBank/DDBJ databases">
        <title>Gramella sediminis sp. nov., isolated from deep-sea sediment of the Indian Ocean.</title>
        <authorList>
            <person name="Yang L."/>
        </authorList>
    </citation>
    <scope>NUCLEOTIDE SEQUENCE</scope>
    <source>
        <strain evidence="1">HMD3159</strain>
    </source>
</reference>
<dbReference type="Gene3D" id="3.40.50.11350">
    <property type="match status" value="1"/>
</dbReference>